<dbReference type="InterPro" id="IPR029063">
    <property type="entry name" value="SAM-dependent_MTases_sf"/>
</dbReference>
<gene>
    <name evidence="2" type="ORF">COV62_00220</name>
</gene>
<dbReference type="SUPFAM" id="SSF53335">
    <property type="entry name" value="S-adenosyl-L-methionine-dependent methyltransferases"/>
    <property type="match status" value="1"/>
</dbReference>
<feature type="domain" description="Methyltransferase" evidence="1">
    <location>
        <begin position="18"/>
        <end position="141"/>
    </location>
</feature>
<name>A0A2H0N3Z2_9BACT</name>
<proteinExistence type="predicted"/>
<dbReference type="AlphaFoldDB" id="A0A2H0N3Z2"/>
<dbReference type="PANTHER" id="PTHR43591:SF24">
    <property type="entry name" value="2-METHOXY-6-POLYPRENYL-1,4-BENZOQUINOL METHYLASE, MITOCHONDRIAL"/>
    <property type="match status" value="1"/>
</dbReference>
<reference evidence="2 3" key="1">
    <citation type="submission" date="2017-09" db="EMBL/GenBank/DDBJ databases">
        <title>Depth-based differentiation of microbial function through sediment-hosted aquifers and enrichment of novel symbionts in the deep terrestrial subsurface.</title>
        <authorList>
            <person name="Probst A.J."/>
            <person name="Ladd B."/>
            <person name="Jarett J.K."/>
            <person name="Geller-Mcgrath D.E."/>
            <person name="Sieber C.M."/>
            <person name="Emerson J.B."/>
            <person name="Anantharaman K."/>
            <person name="Thomas B.C."/>
            <person name="Malmstrom R."/>
            <person name="Stieglmeier M."/>
            <person name="Klingl A."/>
            <person name="Woyke T."/>
            <person name="Ryan C.M."/>
            <person name="Banfield J.F."/>
        </authorList>
    </citation>
    <scope>NUCLEOTIDE SEQUENCE [LARGE SCALE GENOMIC DNA]</scope>
    <source>
        <strain evidence="2">CG11_big_fil_rev_8_21_14_0_20_35_11</strain>
    </source>
</reference>
<sequence length="171" mass="19404">MNNFLNPKEILNQLELRQDMVAADFGCGSGGWVMPLAKILEKGKIYAIDILEEPLSALEGRARSENIFNIERILADVEKGVKIKDNSVNLVLMTNLLFEAENKEKVLQEARRILKEDGKILVVDWKKETILGPKEDKISKEEVKELAERVGLISEKEFAAGKYHWGLILKK</sequence>
<dbReference type="PANTHER" id="PTHR43591">
    <property type="entry name" value="METHYLTRANSFERASE"/>
    <property type="match status" value="1"/>
</dbReference>
<dbReference type="Proteomes" id="UP000231139">
    <property type="component" value="Unassembled WGS sequence"/>
</dbReference>
<evidence type="ECO:0000259" key="1">
    <source>
        <dbReference type="Pfam" id="PF13847"/>
    </source>
</evidence>
<evidence type="ECO:0000313" key="2">
    <source>
        <dbReference type="EMBL" id="PIR02826.1"/>
    </source>
</evidence>
<accession>A0A2H0N3Z2</accession>
<comment type="caution">
    <text evidence="2">The sequence shown here is derived from an EMBL/GenBank/DDBJ whole genome shotgun (WGS) entry which is preliminary data.</text>
</comment>
<dbReference type="CDD" id="cd02440">
    <property type="entry name" value="AdoMet_MTases"/>
    <property type="match status" value="1"/>
</dbReference>
<organism evidence="2 3">
    <name type="scientific">Candidatus Nealsonbacteria bacterium CG11_big_fil_rev_8_21_14_0_20_35_11</name>
    <dbReference type="NCBI Taxonomy" id="1974713"/>
    <lineage>
        <taxon>Bacteria</taxon>
        <taxon>Candidatus Nealsoniibacteriota</taxon>
    </lineage>
</organism>
<dbReference type="Pfam" id="PF13847">
    <property type="entry name" value="Methyltransf_31"/>
    <property type="match status" value="1"/>
</dbReference>
<dbReference type="GO" id="GO:0008168">
    <property type="term" value="F:methyltransferase activity"/>
    <property type="evidence" value="ECO:0007669"/>
    <property type="project" value="TreeGrafter"/>
</dbReference>
<protein>
    <recommendedName>
        <fullName evidence="1">Methyltransferase domain-containing protein</fullName>
    </recommendedName>
</protein>
<dbReference type="InterPro" id="IPR025714">
    <property type="entry name" value="Methyltranfer_dom"/>
</dbReference>
<evidence type="ECO:0000313" key="3">
    <source>
        <dbReference type="Proteomes" id="UP000231139"/>
    </source>
</evidence>
<dbReference type="Gene3D" id="3.40.50.150">
    <property type="entry name" value="Vaccinia Virus protein VP39"/>
    <property type="match status" value="1"/>
</dbReference>
<dbReference type="EMBL" id="PCWK01000005">
    <property type="protein sequence ID" value="PIR02826.1"/>
    <property type="molecule type" value="Genomic_DNA"/>
</dbReference>